<accession>A0A1J8PNR0</accession>
<feature type="region of interest" description="Disordered" evidence="1">
    <location>
        <begin position="298"/>
        <end position="462"/>
    </location>
</feature>
<feature type="region of interest" description="Disordered" evidence="1">
    <location>
        <begin position="886"/>
        <end position="907"/>
    </location>
</feature>
<dbReference type="InterPro" id="IPR036431">
    <property type="entry name" value="ARID_dom_sf"/>
</dbReference>
<dbReference type="EMBL" id="LVVM01005376">
    <property type="protein sequence ID" value="OJA10774.1"/>
    <property type="molecule type" value="Genomic_DNA"/>
</dbReference>
<dbReference type="GO" id="GO:0003677">
    <property type="term" value="F:DNA binding"/>
    <property type="evidence" value="ECO:0007669"/>
    <property type="project" value="InterPro"/>
</dbReference>
<dbReference type="AlphaFoldDB" id="A0A1J8PNR0"/>
<feature type="compositionally biased region" description="Low complexity" evidence="1">
    <location>
        <begin position="436"/>
        <end position="447"/>
    </location>
</feature>
<dbReference type="Proteomes" id="UP000183567">
    <property type="component" value="Unassembled WGS sequence"/>
</dbReference>
<feature type="compositionally biased region" description="Basic and acidic residues" evidence="1">
    <location>
        <begin position="417"/>
        <end position="435"/>
    </location>
</feature>
<protein>
    <recommendedName>
        <fullName evidence="2">ARID domain-containing protein</fullName>
    </recommendedName>
</protein>
<feature type="compositionally biased region" description="Polar residues" evidence="1">
    <location>
        <begin position="105"/>
        <end position="150"/>
    </location>
</feature>
<feature type="region of interest" description="Disordered" evidence="1">
    <location>
        <begin position="64"/>
        <end position="150"/>
    </location>
</feature>
<reference evidence="3 4" key="1">
    <citation type="submission" date="2016-03" db="EMBL/GenBank/DDBJ databases">
        <title>Comparative genomics of the ectomycorrhizal sister species Rhizopogon vinicolor and Rhizopogon vesiculosus (Basidiomycota: Boletales) reveals a divergence of the mating type B locus.</title>
        <authorList>
            <person name="Mujic A.B."/>
            <person name="Kuo A."/>
            <person name="Tritt A."/>
            <person name="Lipzen A."/>
            <person name="Chen C."/>
            <person name="Johnson J."/>
            <person name="Sharma A."/>
            <person name="Barry K."/>
            <person name="Grigoriev I.V."/>
            <person name="Spatafora J.W."/>
        </authorList>
    </citation>
    <scope>NUCLEOTIDE SEQUENCE [LARGE SCALE GENOMIC DNA]</scope>
    <source>
        <strain evidence="3 4">AM-OR11-056</strain>
    </source>
</reference>
<dbReference type="InterPro" id="IPR001606">
    <property type="entry name" value="ARID_dom"/>
</dbReference>
<keyword evidence="4" id="KW-1185">Reference proteome</keyword>
<comment type="caution">
    <text evidence="3">The sequence shown here is derived from an EMBL/GenBank/DDBJ whole genome shotgun (WGS) entry which is preliminary data.</text>
</comment>
<feature type="domain" description="ARID" evidence="2">
    <location>
        <begin position="158"/>
        <end position="288"/>
    </location>
</feature>
<feature type="compositionally biased region" description="Low complexity" evidence="1">
    <location>
        <begin position="340"/>
        <end position="361"/>
    </location>
</feature>
<sequence>MLPQSAQQIRPQSHQPQQQGNVPFITQNPSQNFDPSPYFNLDSNTAAKQMAAISAAGVQRQMANVNGRPNPASVSQNPVGGTTPGSFLGGIPSFNQPSGFPASPHDTTSAMQFNPTTLSGQQSTQGNYPPQPHANTPSNPSLNPSMSQPNLPTQEVLKQRQRNFLMGLANVHVTRGTPLPPTLTGVPYPPNYDPTHSPWKSLDCPPGQYGVVRVGGKEIDLLKMWSLVYQVGGWPKVTQQQGWTQIAHQFDLPEFLPHSSNSGQQRPVGQLLANFYSAILLPFEEMARRNMHDNRKAMMTSGRQPGVNTGPPNINAGPGTPHGALPSGAVGTNGVGNMMGGQHQHPAVSPASQSQPLPQSPHLRHTPAPNFQPSATPSSSDLAPNQASSQLNSVISGPQLAKPASETSESDTQGTKRRLESEEAEGKRARQKTDPPDTTASTNTTTPHESVPGPTPSRTQFTRTKVEYIPFAREIDFSGGRDLHALEEDYLRSQRRPMRDINEWGTVDIEALTMSIRSRLTAELSYALTTITLLSTMRGPTPGSGFPILQCTDLLEEVLDLLEEEAFGTTPDTTDYGLVDGAEIVRHRVLVDSVLEKESTLFAGLGHCDPQHETRGPGHRAGNIVLTVTNLIRNLSVTPDNMACLARHERTLDLVLRVCGITTSSDGTPKPVSPALTLPDVINARKDALHIFGNLSNYIAFPNPSSPSHATILTASRILEIIASILIEPSDSVPPTQFLKQSGVIFQHSKPPSIADLALDVFTRVGQLDSNRQVFSNVIPPSLAWRLLESLVHRLPVSDSDYAFLQREPWLSYLEKTIMAIYTIAFFSPPELKKKIKTDRSLCFSQVMVRLVQRFVTINANPDVRQWQLAVARRAVEAMKAVDDEDDAFDTSQSTQPTLTFGMGFGDSGDSGAEKGTGLLASRRDAAWDLLIRDLDAVMFSELESLMRVE</sequence>
<feature type="compositionally biased region" description="Polar residues" evidence="1">
    <location>
        <begin position="20"/>
        <end position="34"/>
    </location>
</feature>
<evidence type="ECO:0000313" key="3">
    <source>
        <dbReference type="EMBL" id="OJA10774.1"/>
    </source>
</evidence>
<feature type="compositionally biased region" description="Polar residues" evidence="1">
    <location>
        <begin position="890"/>
        <end position="899"/>
    </location>
</feature>
<dbReference type="SUPFAM" id="SSF46774">
    <property type="entry name" value="ARID-like"/>
    <property type="match status" value="1"/>
</dbReference>
<dbReference type="SMART" id="SM01014">
    <property type="entry name" value="ARID"/>
    <property type="match status" value="1"/>
</dbReference>
<feature type="compositionally biased region" description="Low complexity" evidence="1">
    <location>
        <begin position="7"/>
        <end position="19"/>
    </location>
</feature>
<evidence type="ECO:0000313" key="4">
    <source>
        <dbReference type="Proteomes" id="UP000183567"/>
    </source>
</evidence>
<dbReference type="Gene3D" id="1.10.150.60">
    <property type="entry name" value="ARID DNA-binding domain"/>
    <property type="match status" value="1"/>
</dbReference>
<organism evidence="3 4">
    <name type="scientific">Rhizopogon vesiculosus</name>
    <dbReference type="NCBI Taxonomy" id="180088"/>
    <lineage>
        <taxon>Eukaryota</taxon>
        <taxon>Fungi</taxon>
        <taxon>Dikarya</taxon>
        <taxon>Basidiomycota</taxon>
        <taxon>Agaricomycotina</taxon>
        <taxon>Agaricomycetes</taxon>
        <taxon>Agaricomycetidae</taxon>
        <taxon>Boletales</taxon>
        <taxon>Suillineae</taxon>
        <taxon>Rhizopogonaceae</taxon>
        <taxon>Rhizopogon</taxon>
    </lineage>
</organism>
<evidence type="ECO:0000259" key="2">
    <source>
        <dbReference type="PROSITE" id="PS51011"/>
    </source>
</evidence>
<dbReference type="Pfam" id="PF01388">
    <property type="entry name" value="ARID"/>
    <property type="match status" value="1"/>
</dbReference>
<feature type="compositionally biased region" description="Polar residues" evidence="1">
    <location>
        <begin position="301"/>
        <end position="312"/>
    </location>
</feature>
<evidence type="ECO:0000256" key="1">
    <source>
        <dbReference type="SAM" id="MobiDB-lite"/>
    </source>
</evidence>
<name>A0A1J8PNR0_9AGAM</name>
<proteinExistence type="predicted"/>
<feature type="region of interest" description="Disordered" evidence="1">
    <location>
        <begin position="1"/>
        <end position="34"/>
    </location>
</feature>
<feature type="compositionally biased region" description="Polar residues" evidence="1">
    <location>
        <begin position="369"/>
        <end position="396"/>
    </location>
</feature>
<dbReference type="CDD" id="cd16100">
    <property type="entry name" value="ARID"/>
    <property type="match status" value="1"/>
</dbReference>
<gene>
    <name evidence="3" type="ORF">AZE42_00310</name>
</gene>
<dbReference type="PROSITE" id="PS51011">
    <property type="entry name" value="ARID"/>
    <property type="match status" value="1"/>
</dbReference>
<dbReference type="OrthoDB" id="1938591at2759"/>
<dbReference type="STRING" id="180088.A0A1J8PNR0"/>